<comment type="subcellular location">
    <subcellularLocation>
        <location evidence="1">Nucleus</location>
    </subcellularLocation>
</comment>
<evidence type="ECO:0000256" key="5">
    <source>
        <dbReference type="ARBA" id="ARBA00023242"/>
    </source>
</evidence>
<evidence type="ECO:0000256" key="1">
    <source>
        <dbReference type="ARBA" id="ARBA00004123"/>
    </source>
</evidence>
<keyword evidence="5" id="KW-0539">Nucleus</keyword>
<dbReference type="PANTHER" id="PTHR37534:SF17">
    <property type="entry name" value="ZN(2)-C6 FUNGAL-TYPE DOMAIN-CONTAINING PROTEIN"/>
    <property type="match status" value="1"/>
</dbReference>
<evidence type="ECO:0000259" key="6">
    <source>
        <dbReference type="PROSITE" id="PS50048"/>
    </source>
</evidence>
<dbReference type="Pfam" id="PF00172">
    <property type="entry name" value="Zn_clus"/>
    <property type="match status" value="1"/>
</dbReference>
<name>A0A0J6FPV4_COCPO</name>
<dbReference type="GO" id="GO:0005634">
    <property type="term" value="C:nucleus"/>
    <property type="evidence" value="ECO:0007669"/>
    <property type="project" value="UniProtKB-SubCell"/>
</dbReference>
<dbReference type="InterPro" id="IPR001138">
    <property type="entry name" value="Zn2Cys6_DnaBD"/>
</dbReference>
<dbReference type="Pfam" id="PF11951">
    <property type="entry name" value="Fungal_trans_2"/>
    <property type="match status" value="2"/>
</dbReference>
<dbReference type="GO" id="GO:0008270">
    <property type="term" value="F:zinc ion binding"/>
    <property type="evidence" value="ECO:0007669"/>
    <property type="project" value="InterPro"/>
</dbReference>
<evidence type="ECO:0000256" key="4">
    <source>
        <dbReference type="ARBA" id="ARBA00023163"/>
    </source>
</evidence>
<sequence>MGKRKGCFDCSRRRIICDMTEPHCVKCAKRGIVCSGMGIRYRFSPGIASRGRFKDRQIPVLDASEARGSGNREALSRRSGSVSLVNPNFVQKTTRSPSTVQAKFASIGPVDHNVACHENDDERLMYLQRLLPEIQILDGRTHMLFTHFSAFVASALVPLDSKFNGYRRILLPLAHEDPEVRRAVCLVSALHLSSKVPELREAANAARLASIFGLKRYVREHDRSEVLSVSNWAVIILLLAGEMIRGGSDFSYLLKMLMSLVEARGSHDADSDVHSFLIQETKMIGLFGRPFLGESEGIQALSRGVESYRDFISHATRYDGNCSHQISVSLLIAAVSFATDIYLRRALSQPAFPSSTYDWASHYHYPSSTLPSSPSISLQHLISLVSGIYAHTPGSHSLVWVYFIGAAESSTEEDRNFFTTKLEELYRTIGFENIMIGVGNLKELWASGERQGKGGERIRWTERLPRVESLVM</sequence>
<dbReference type="Proteomes" id="UP000054567">
    <property type="component" value="Unassembled WGS sequence"/>
</dbReference>
<evidence type="ECO:0000313" key="7">
    <source>
        <dbReference type="EMBL" id="KMM71004.1"/>
    </source>
</evidence>
<keyword evidence="3" id="KW-0238">DNA-binding</keyword>
<dbReference type="OrthoDB" id="5386330at2759"/>
<proteinExistence type="predicted"/>
<reference evidence="7 8" key="1">
    <citation type="submission" date="2007-06" db="EMBL/GenBank/DDBJ databases">
        <title>The Genome Sequence of Coccidioides posadasii RMSCC_3488.</title>
        <authorList>
            <consortium name="Coccidioides Genome Resources Consortium"/>
            <consortium name="The Broad Institute Genome Sequencing Platform"/>
            <person name="Henn M.R."/>
            <person name="Sykes S."/>
            <person name="Young S."/>
            <person name="Jaffe D."/>
            <person name="Berlin A."/>
            <person name="Alvarez P."/>
            <person name="Butler J."/>
            <person name="Gnerre S."/>
            <person name="Grabherr M."/>
            <person name="Mauceli E."/>
            <person name="Brockman W."/>
            <person name="Kodira C."/>
            <person name="Alvarado L."/>
            <person name="Zeng Q."/>
            <person name="Crawford M."/>
            <person name="Antoine C."/>
            <person name="Devon K."/>
            <person name="Galgiani J."/>
            <person name="Orsborn K."/>
            <person name="Lewis M.L."/>
            <person name="Nusbaum C."/>
            <person name="Galagan J."/>
            <person name="Birren B."/>
        </authorList>
    </citation>
    <scope>NUCLEOTIDE SEQUENCE [LARGE SCALE GENOMIC DNA]</scope>
    <source>
        <strain evidence="7 8">RMSCC 3488</strain>
    </source>
</reference>
<dbReference type="VEuPathDB" id="FungiDB:CPAG_07311"/>
<dbReference type="PANTHER" id="PTHR37534">
    <property type="entry name" value="TRANSCRIPTIONAL ACTIVATOR PROTEIN UGA3"/>
    <property type="match status" value="1"/>
</dbReference>
<dbReference type="GO" id="GO:0045944">
    <property type="term" value="P:positive regulation of transcription by RNA polymerase II"/>
    <property type="evidence" value="ECO:0007669"/>
    <property type="project" value="TreeGrafter"/>
</dbReference>
<evidence type="ECO:0000313" key="8">
    <source>
        <dbReference type="Proteomes" id="UP000054567"/>
    </source>
</evidence>
<dbReference type="Gene3D" id="4.10.240.10">
    <property type="entry name" value="Zn(2)-C6 fungal-type DNA-binding domain"/>
    <property type="match status" value="1"/>
</dbReference>
<gene>
    <name evidence="7" type="ORF">CPAG_07311</name>
</gene>
<dbReference type="SMART" id="SM00066">
    <property type="entry name" value="GAL4"/>
    <property type="match status" value="1"/>
</dbReference>
<organism evidence="7 8">
    <name type="scientific">Coccidioides posadasii RMSCC 3488</name>
    <dbReference type="NCBI Taxonomy" id="454284"/>
    <lineage>
        <taxon>Eukaryota</taxon>
        <taxon>Fungi</taxon>
        <taxon>Dikarya</taxon>
        <taxon>Ascomycota</taxon>
        <taxon>Pezizomycotina</taxon>
        <taxon>Eurotiomycetes</taxon>
        <taxon>Eurotiomycetidae</taxon>
        <taxon>Onygenales</taxon>
        <taxon>Onygenaceae</taxon>
        <taxon>Coccidioides</taxon>
    </lineage>
</organism>
<evidence type="ECO:0000256" key="3">
    <source>
        <dbReference type="ARBA" id="ARBA00023125"/>
    </source>
</evidence>
<protein>
    <recommendedName>
        <fullName evidence="6">Zn(2)-C6 fungal-type domain-containing protein</fullName>
    </recommendedName>
</protein>
<dbReference type="PROSITE" id="PS50048">
    <property type="entry name" value="ZN2_CY6_FUNGAL_2"/>
    <property type="match status" value="1"/>
</dbReference>
<keyword evidence="4" id="KW-0804">Transcription</keyword>
<dbReference type="InterPro" id="IPR036864">
    <property type="entry name" value="Zn2-C6_fun-type_DNA-bd_sf"/>
</dbReference>
<dbReference type="CDD" id="cd00067">
    <property type="entry name" value="GAL4"/>
    <property type="match status" value="1"/>
</dbReference>
<evidence type="ECO:0000256" key="2">
    <source>
        <dbReference type="ARBA" id="ARBA00023015"/>
    </source>
</evidence>
<reference evidence="8" key="2">
    <citation type="journal article" date="2009" name="Genome Res.">
        <title>Comparative genomic analyses of the human fungal pathogens Coccidioides and their relatives.</title>
        <authorList>
            <person name="Sharpton T.J."/>
            <person name="Stajich J.E."/>
            <person name="Rounsley S.D."/>
            <person name="Gardner M.J."/>
            <person name="Wortman J.R."/>
            <person name="Jordar V.S."/>
            <person name="Maiti R."/>
            <person name="Kodira C.D."/>
            <person name="Neafsey D.E."/>
            <person name="Zeng Q."/>
            <person name="Hung C.-Y."/>
            <person name="McMahan C."/>
            <person name="Muszewska A."/>
            <person name="Grynberg M."/>
            <person name="Mandel M.A."/>
            <person name="Kellner E.M."/>
            <person name="Barker B.M."/>
            <person name="Galgiani J.N."/>
            <person name="Orbach M.J."/>
            <person name="Kirkland T.N."/>
            <person name="Cole G.T."/>
            <person name="Henn M.R."/>
            <person name="Birren B.W."/>
            <person name="Taylor J.W."/>
        </authorList>
    </citation>
    <scope>NUCLEOTIDE SEQUENCE [LARGE SCALE GENOMIC DNA]</scope>
    <source>
        <strain evidence="8">RMSCC 3488</strain>
    </source>
</reference>
<dbReference type="PROSITE" id="PS00463">
    <property type="entry name" value="ZN2_CY6_FUNGAL_1"/>
    <property type="match status" value="1"/>
</dbReference>
<keyword evidence="2" id="KW-0805">Transcription regulation</keyword>
<accession>A0A0J6FPV4</accession>
<dbReference type="InterPro" id="IPR021858">
    <property type="entry name" value="Fun_TF"/>
</dbReference>
<feature type="domain" description="Zn(2)-C6 fungal-type" evidence="6">
    <location>
        <begin position="6"/>
        <end position="35"/>
    </location>
</feature>
<dbReference type="GO" id="GO:0000976">
    <property type="term" value="F:transcription cis-regulatory region binding"/>
    <property type="evidence" value="ECO:0007669"/>
    <property type="project" value="TreeGrafter"/>
</dbReference>
<dbReference type="EMBL" id="DS268112">
    <property type="protein sequence ID" value="KMM71004.1"/>
    <property type="molecule type" value="Genomic_DNA"/>
</dbReference>
<reference evidence="8" key="3">
    <citation type="journal article" date="2010" name="Genome Res.">
        <title>Population genomic sequencing of Coccidioides fungi reveals recent hybridization and transposon control.</title>
        <authorList>
            <person name="Neafsey D.E."/>
            <person name="Barker B.M."/>
            <person name="Sharpton T.J."/>
            <person name="Stajich J.E."/>
            <person name="Park D.J."/>
            <person name="Whiston E."/>
            <person name="Hung C.-Y."/>
            <person name="McMahan C."/>
            <person name="White J."/>
            <person name="Sykes S."/>
            <person name="Heiman D."/>
            <person name="Young S."/>
            <person name="Zeng Q."/>
            <person name="Abouelleil A."/>
            <person name="Aftuck L."/>
            <person name="Bessette D."/>
            <person name="Brown A."/>
            <person name="FitzGerald M."/>
            <person name="Lui A."/>
            <person name="Macdonald J.P."/>
            <person name="Priest M."/>
            <person name="Orbach M.J."/>
            <person name="Galgiani J.N."/>
            <person name="Kirkland T.N."/>
            <person name="Cole G.T."/>
            <person name="Birren B.W."/>
            <person name="Henn M.R."/>
            <person name="Taylor J.W."/>
            <person name="Rounsley S.D."/>
        </authorList>
    </citation>
    <scope>NUCLEOTIDE SEQUENCE [LARGE SCALE GENOMIC DNA]</scope>
    <source>
        <strain evidence="8">RMSCC 3488</strain>
    </source>
</reference>
<dbReference type="GO" id="GO:0000981">
    <property type="term" value="F:DNA-binding transcription factor activity, RNA polymerase II-specific"/>
    <property type="evidence" value="ECO:0007669"/>
    <property type="project" value="InterPro"/>
</dbReference>
<dbReference type="AlphaFoldDB" id="A0A0J6FPV4"/>
<dbReference type="SUPFAM" id="SSF57701">
    <property type="entry name" value="Zn2/Cys6 DNA-binding domain"/>
    <property type="match status" value="1"/>
</dbReference>